<name>A0A8H6MW84_9PEZI</name>
<evidence type="ECO:0000256" key="2">
    <source>
        <dbReference type="SAM" id="Phobius"/>
    </source>
</evidence>
<accession>A0A8H6MW84</accession>
<evidence type="ECO:0000313" key="4">
    <source>
        <dbReference type="Proteomes" id="UP000639643"/>
    </source>
</evidence>
<sequence>MTGFAMVSYSGISMQYEPRPAAPRMLFNFYWFPNAFGWECPSCPAHIQHGWFVELGGVIYAGPRPAFDPVEYMQQAADDMKMPSAIYGCVPSKTGDHRPVLDKCESSFFTTLAKKKICPFPQGTDEVMEAMDEHDRDLVRLRLYLTASIFLTITAVYDLWCSKAFIAYLNTIEKDLPDGLFMTARLGKPFLLISWGNVTLLVLATAMIYNRWKMGENGFSRDGEISLDGVGGAETEPLTSGAGHEDFAPQYFDSDDADDVLPGPDRTG</sequence>
<reference evidence="3" key="1">
    <citation type="journal article" date="2020" name="Phytopathology">
        <title>Genome Sequence Resources of Colletotrichum truncatum, C. plurivorum, C. musicola, and C. sojae: Four Species Pathogenic to Soybean (Glycine max).</title>
        <authorList>
            <person name="Rogerio F."/>
            <person name="Boufleur T.R."/>
            <person name="Ciampi-Guillardi M."/>
            <person name="Sukno S.A."/>
            <person name="Thon M.R."/>
            <person name="Massola Junior N.S."/>
            <person name="Baroncelli R."/>
        </authorList>
    </citation>
    <scope>NUCLEOTIDE SEQUENCE</scope>
    <source>
        <strain evidence="3">LFN0074</strain>
    </source>
</reference>
<evidence type="ECO:0000313" key="3">
    <source>
        <dbReference type="EMBL" id="KAF6811399.1"/>
    </source>
</evidence>
<dbReference type="OrthoDB" id="4818293at2759"/>
<feature type="region of interest" description="Disordered" evidence="1">
    <location>
        <begin position="234"/>
        <end position="268"/>
    </location>
</feature>
<dbReference type="EMBL" id="WIGM01000818">
    <property type="protein sequence ID" value="KAF6811399.1"/>
    <property type="molecule type" value="Genomic_DNA"/>
</dbReference>
<feature type="transmembrane region" description="Helical" evidence="2">
    <location>
        <begin position="143"/>
        <end position="169"/>
    </location>
</feature>
<comment type="caution">
    <text evidence="3">The sequence shown here is derived from an EMBL/GenBank/DDBJ whole genome shotgun (WGS) entry which is preliminary data.</text>
</comment>
<keyword evidence="2" id="KW-0472">Membrane</keyword>
<gene>
    <name evidence="3" type="ORF">CMUS01_13268</name>
</gene>
<keyword evidence="2" id="KW-1133">Transmembrane helix</keyword>
<evidence type="ECO:0000256" key="1">
    <source>
        <dbReference type="SAM" id="MobiDB-lite"/>
    </source>
</evidence>
<keyword evidence="2" id="KW-0812">Transmembrane</keyword>
<proteinExistence type="predicted"/>
<organism evidence="3 4">
    <name type="scientific">Colletotrichum musicola</name>
    <dbReference type="NCBI Taxonomy" id="2175873"/>
    <lineage>
        <taxon>Eukaryota</taxon>
        <taxon>Fungi</taxon>
        <taxon>Dikarya</taxon>
        <taxon>Ascomycota</taxon>
        <taxon>Pezizomycotina</taxon>
        <taxon>Sordariomycetes</taxon>
        <taxon>Hypocreomycetidae</taxon>
        <taxon>Glomerellales</taxon>
        <taxon>Glomerellaceae</taxon>
        <taxon>Colletotrichum</taxon>
        <taxon>Colletotrichum orchidearum species complex</taxon>
    </lineage>
</organism>
<keyword evidence="4" id="KW-1185">Reference proteome</keyword>
<protein>
    <submittedName>
        <fullName evidence="3">Uncharacterized protein</fullName>
    </submittedName>
</protein>
<dbReference type="Proteomes" id="UP000639643">
    <property type="component" value="Unassembled WGS sequence"/>
</dbReference>
<feature type="transmembrane region" description="Helical" evidence="2">
    <location>
        <begin position="189"/>
        <end position="209"/>
    </location>
</feature>
<dbReference type="AlphaFoldDB" id="A0A8H6MW84"/>